<dbReference type="Pfam" id="PF01588">
    <property type="entry name" value="tRNA_bind"/>
    <property type="match status" value="1"/>
</dbReference>
<evidence type="ECO:0000259" key="3">
    <source>
        <dbReference type="PROSITE" id="PS50886"/>
    </source>
</evidence>
<keyword evidence="1" id="KW-0820">tRNA-binding</keyword>
<keyword evidence="4" id="KW-0436">Ligase</keyword>
<dbReference type="AlphaFoldDB" id="A0A3B0UWE3"/>
<sequence length="108" mass="11818">MATIDDLEKIEVRIGSVQSAERVENTDKLIRLMVDFGEEEPRQIVSGIVEYVESPDELVGKQLAFVTNLEPRTICGVESNGMLFAVGKNDTFAFLTPSRPVPPGTGAH</sequence>
<dbReference type="GO" id="GO:0006431">
    <property type="term" value="P:methionyl-tRNA aminoacylation"/>
    <property type="evidence" value="ECO:0007669"/>
    <property type="project" value="InterPro"/>
</dbReference>
<dbReference type="PANTHER" id="PTHR11586:SF37">
    <property type="entry name" value="TRNA-BINDING DOMAIN-CONTAINING PROTEIN"/>
    <property type="match status" value="1"/>
</dbReference>
<name>A0A3B0UWE3_9ZZZZ</name>
<dbReference type="InterPro" id="IPR004495">
    <property type="entry name" value="Met-tRNA-synth_bsu_C"/>
</dbReference>
<protein>
    <submittedName>
        <fullName evidence="4">Methionyl-tRNA synthetase</fullName>
        <ecNumber evidence="4">6.1.1.10</ecNumber>
    </submittedName>
</protein>
<dbReference type="InterPro" id="IPR012340">
    <property type="entry name" value="NA-bd_OB-fold"/>
</dbReference>
<keyword evidence="2" id="KW-0694">RNA-binding</keyword>
<dbReference type="GO" id="GO:0004825">
    <property type="term" value="F:methionine-tRNA ligase activity"/>
    <property type="evidence" value="ECO:0007669"/>
    <property type="project" value="UniProtKB-EC"/>
</dbReference>
<dbReference type="CDD" id="cd02800">
    <property type="entry name" value="tRNA_bind_EcMetRS_like"/>
    <property type="match status" value="1"/>
</dbReference>
<gene>
    <name evidence="4" type="ORF">MNBD_CPR01-185</name>
</gene>
<feature type="domain" description="TRNA-binding" evidence="3">
    <location>
        <begin position="6"/>
        <end position="108"/>
    </location>
</feature>
<dbReference type="InterPro" id="IPR002547">
    <property type="entry name" value="tRNA-bd_dom"/>
</dbReference>
<keyword evidence="4" id="KW-0030">Aminoacyl-tRNA synthetase</keyword>
<reference evidence="4" key="1">
    <citation type="submission" date="2018-06" db="EMBL/GenBank/DDBJ databases">
        <authorList>
            <person name="Zhirakovskaya E."/>
        </authorList>
    </citation>
    <scope>NUCLEOTIDE SEQUENCE</scope>
</reference>
<dbReference type="PROSITE" id="PS50886">
    <property type="entry name" value="TRBD"/>
    <property type="match status" value="1"/>
</dbReference>
<evidence type="ECO:0000256" key="2">
    <source>
        <dbReference type="ARBA" id="ARBA00022884"/>
    </source>
</evidence>
<dbReference type="SUPFAM" id="SSF50249">
    <property type="entry name" value="Nucleic acid-binding proteins"/>
    <property type="match status" value="1"/>
</dbReference>
<evidence type="ECO:0000256" key="1">
    <source>
        <dbReference type="ARBA" id="ARBA00022555"/>
    </source>
</evidence>
<dbReference type="InterPro" id="IPR051270">
    <property type="entry name" value="Tyrosine-tRNA_ligase_regulator"/>
</dbReference>
<dbReference type="Gene3D" id="2.40.50.140">
    <property type="entry name" value="Nucleic acid-binding proteins"/>
    <property type="match status" value="1"/>
</dbReference>
<dbReference type="GO" id="GO:0005524">
    <property type="term" value="F:ATP binding"/>
    <property type="evidence" value="ECO:0007669"/>
    <property type="project" value="InterPro"/>
</dbReference>
<dbReference type="PANTHER" id="PTHR11586">
    <property type="entry name" value="TRNA-AMINOACYLATION COFACTOR ARC1 FAMILY MEMBER"/>
    <property type="match status" value="1"/>
</dbReference>
<dbReference type="EC" id="6.1.1.10" evidence="4"/>
<accession>A0A3B0UWE3</accession>
<proteinExistence type="predicted"/>
<organism evidence="4">
    <name type="scientific">hydrothermal vent metagenome</name>
    <dbReference type="NCBI Taxonomy" id="652676"/>
    <lineage>
        <taxon>unclassified sequences</taxon>
        <taxon>metagenomes</taxon>
        <taxon>ecological metagenomes</taxon>
    </lineage>
</organism>
<evidence type="ECO:0000313" key="4">
    <source>
        <dbReference type="EMBL" id="VAW33170.1"/>
    </source>
</evidence>
<dbReference type="GO" id="GO:0000049">
    <property type="term" value="F:tRNA binding"/>
    <property type="evidence" value="ECO:0007669"/>
    <property type="project" value="UniProtKB-KW"/>
</dbReference>
<dbReference type="EMBL" id="UOEV01000086">
    <property type="protein sequence ID" value="VAW33170.1"/>
    <property type="molecule type" value="Genomic_DNA"/>
</dbReference>